<organism evidence="4 5">
    <name type="scientific">Chryseobacterium lathyri</name>
    <dbReference type="NCBI Taxonomy" id="395933"/>
    <lineage>
        <taxon>Bacteria</taxon>
        <taxon>Pseudomonadati</taxon>
        <taxon>Bacteroidota</taxon>
        <taxon>Flavobacteriia</taxon>
        <taxon>Flavobacteriales</taxon>
        <taxon>Weeksellaceae</taxon>
        <taxon>Chryseobacterium group</taxon>
        <taxon>Chryseobacterium</taxon>
    </lineage>
</organism>
<evidence type="ECO:0000313" key="4">
    <source>
        <dbReference type="EMBL" id="MDP9960068.1"/>
    </source>
</evidence>
<evidence type="ECO:0000256" key="2">
    <source>
        <dbReference type="SAM" id="SignalP"/>
    </source>
</evidence>
<evidence type="ECO:0000313" key="5">
    <source>
        <dbReference type="Proteomes" id="UP001235513"/>
    </source>
</evidence>
<comment type="caution">
    <text evidence="4">The sequence shown here is derived from an EMBL/GenBank/DDBJ whole genome shotgun (WGS) entry which is preliminary data.</text>
</comment>
<feature type="signal peptide" evidence="2">
    <location>
        <begin position="1"/>
        <end position="20"/>
    </location>
</feature>
<accession>A0ABT9SKX3</accession>
<reference evidence="4 5" key="1">
    <citation type="submission" date="2023-07" db="EMBL/GenBank/DDBJ databases">
        <title>Sorghum-associated microbial communities from plants grown in Nebraska, USA.</title>
        <authorList>
            <person name="Schachtman D."/>
        </authorList>
    </citation>
    <scope>NUCLEOTIDE SEQUENCE [LARGE SCALE GENOMIC DNA]</scope>
    <source>
        <strain evidence="4 5">CC351</strain>
    </source>
</reference>
<dbReference type="NCBIfam" id="TIGR04183">
    <property type="entry name" value="Por_Secre_tail"/>
    <property type="match status" value="1"/>
</dbReference>
<dbReference type="EMBL" id="JAUSRL010000003">
    <property type="protein sequence ID" value="MDP9960068.1"/>
    <property type="molecule type" value="Genomic_DNA"/>
</dbReference>
<keyword evidence="1 2" id="KW-0732">Signal</keyword>
<protein>
    <recommendedName>
        <fullName evidence="3">Secretion system C-terminal sorting domain-containing protein</fullName>
    </recommendedName>
</protein>
<dbReference type="RefSeq" id="WP_306843177.1">
    <property type="nucleotide sequence ID" value="NZ_JAUSRL010000003.1"/>
</dbReference>
<feature type="chain" id="PRO_5047061609" description="Secretion system C-terminal sorting domain-containing protein" evidence="2">
    <location>
        <begin position="21"/>
        <end position="260"/>
    </location>
</feature>
<evidence type="ECO:0000259" key="3">
    <source>
        <dbReference type="Pfam" id="PF18962"/>
    </source>
</evidence>
<evidence type="ECO:0000256" key="1">
    <source>
        <dbReference type="ARBA" id="ARBA00022729"/>
    </source>
</evidence>
<name>A0ABT9SKX3_9FLAO</name>
<proteinExistence type="predicted"/>
<dbReference type="Proteomes" id="UP001235513">
    <property type="component" value="Unassembled WGS sequence"/>
</dbReference>
<gene>
    <name evidence="4" type="ORF">J2T04_001952</name>
</gene>
<dbReference type="Pfam" id="PF18962">
    <property type="entry name" value="Por_Secre_tail"/>
    <property type="match status" value="1"/>
</dbReference>
<sequence length="260" mass="28438">MKKILFLLFFVLICENQLNAQKNTAPAPTYNITVTRNDIFGENVPGHAHTDVKFDIKIGSNERVATPFPPDISTFRTYNFPVTFTLPGGTPPIRYGKVSFSNPSTLYSGYYPLPTAIGDHTTIPSEPTMIYYPGQFGYGVDITCTGPNQYLIGVTRFECYICVPGGGTVSKQAASQPKTAIVSNPDMGISELYYTAADRETVSIRVIDLNGKTVRAYTTDVRAGQNKLPIDLQNHPGGTYLVKWSSSTGANGTLKMVKNK</sequence>
<feature type="domain" description="Secretion system C-terminal sorting" evidence="3">
    <location>
        <begin position="184"/>
        <end position="249"/>
    </location>
</feature>
<keyword evidence="5" id="KW-1185">Reference proteome</keyword>
<dbReference type="InterPro" id="IPR026444">
    <property type="entry name" value="Secre_tail"/>
</dbReference>